<proteinExistence type="inferred from homology"/>
<evidence type="ECO:0000256" key="7">
    <source>
        <dbReference type="ARBA" id="ARBA00022989"/>
    </source>
</evidence>
<evidence type="ECO:0000313" key="14">
    <source>
        <dbReference type="Proteomes" id="UP000004525"/>
    </source>
</evidence>
<dbReference type="InterPro" id="IPR044492">
    <property type="entry name" value="P_typ_ATPase_HD_dom"/>
</dbReference>
<dbReference type="InterPro" id="IPR008250">
    <property type="entry name" value="ATPase_P-typ_transduc_dom_A_sf"/>
</dbReference>
<dbReference type="Pfam" id="PF00702">
    <property type="entry name" value="Hydrolase"/>
    <property type="match status" value="1"/>
</dbReference>
<dbReference type="NCBIfam" id="TIGR01494">
    <property type="entry name" value="ATPase_P-type"/>
    <property type="match status" value="1"/>
</dbReference>
<evidence type="ECO:0000256" key="4">
    <source>
        <dbReference type="ARBA" id="ARBA00022692"/>
    </source>
</evidence>
<feature type="transmembrane region" description="Helical" evidence="11">
    <location>
        <begin position="271"/>
        <end position="298"/>
    </location>
</feature>
<dbReference type="PROSITE" id="PS00154">
    <property type="entry name" value="ATPASE_E1_E2"/>
    <property type="match status" value="1"/>
</dbReference>
<dbReference type="GO" id="GO:0008551">
    <property type="term" value="F:P-type cadmium transporter activity"/>
    <property type="evidence" value="ECO:0007669"/>
    <property type="project" value="UniProtKB-EC"/>
</dbReference>
<dbReference type="SFLD" id="SFLDG00002">
    <property type="entry name" value="C1.7:_P-type_atpase_like"/>
    <property type="match status" value="1"/>
</dbReference>
<keyword evidence="4 11" id="KW-0812">Transmembrane</keyword>
<dbReference type="Gene3D" id="3.40.50.1000">
    <property type="entry name" value="HAD superfamily/HAD-like"/>
    <property type="match status" value="1"/>
</dbReference>
<dbReference type="GO" id="GO:0016887">
    <property type="term" value="F:ATP hydrolysis activity"/>
    <property type="evidence" value="ECO:0007669"/>
    <property type="project" value="InterPro"/>
</dbReference>
<dbReference type="EC" id="7.2.2.21" evidence="9"/>
<feature type="transmembrane region" description="Helical" evidence="11">
    <location>
        <begin position="247"/>
        <end position="265"/>
    </location>
</feature>
<accession>C2JTP9</accession>
<dbReference type="InterPro" id="IPR023214">
    <property type="entry name" value="HAD_sf"/>
</dbReference>
<comment type="caution">
    <text evidence="13">The sequence shown here is derived from an EMBL/GenBank/DDBJ whole genome shotgun (WGS) entry which is preliminary data.</text>
</comment>
<dbReference type="Proteomes" id="UP000004525">
    <property type="component" value="Unassembled WGS sequence"/>
</dbReference>
<dbReference type="GO" id="GO:0005886">
    <property type="term" value="C:plasma membrane"/>
    <property type="evidence" value="ECO:0007669"/>
    <property type="project" value="UniProtKB-SubCell"/>
</dbReference>
<evidence type="ECO:0000256" key="9">
    <source>
        <dbReference type="ARBA" id="ARBA00039103"/>
    </source>
</evidence>
<feature type="transmembrane region" description="Helical" evidence="11">
    <location>
        <begin position="37"/>
        <end position="65"/>
    </location>
</feature>
<dbReference type="InterPro" id="IPR036412">
    <property type="entry name" value="HAD-like_sf"/>
</dbReference>
<organism evidence="13 14">
    <name type="scientific">Lacticaseibacillus rhamnosus (strain LMS2-1)</name>
    <dbReference type="NCBI Taxonomy" id="525361"/>
    <lineage>
        <taxon>Bacteria</taxon>
        <taxon>Bacillati</taxon>
        <taxon>Bacillota</taxon>
        <taxon>Bacilli</taxon>
        <taxon>Lactobacillales</taxon>
        <taxon>Lactobacillaceae</taxon>
        <taxon>Lacticaseibacillus</taxon>
    </lineage>
</organism>
<evidence type="ECO:0000313" key="13">
    <source>
        <dbReference type="EMBL" id="EEN81595.1"/>
    </source>
</evidence>
<dbReference type="SUPFAM" id="SSF81653">
    <property type="entry name" value="Calcium ATPase, transduction domain A"/>
    <property type="match status" value="1"/>
</dbReference>
<evidence type="ECO:0000256" key="10">
    <source>
        <dbReference type="ARBA" id="ARBA00049338"/>
    </source>
</evidence>
<dbReference type="InterPro" id="IPR018303">
    <property type="entry name" value="ATPase_P-typ_P_site"/>
</dbReference>
<evidence type="ECO:0000256" key="8">
    <source>
        <dbReference type="ARBA" id="ARBA00023136"/>
    </source>
</evidence>
<keyword evidence="6" id="KW-1278">Translocase</keyword>
<dbReference type="GO" id="GO:0046872">
    <property type="term" value="F:metal ion binding"/>
    <property type="evidence" value="ECO:0007669"/>
    <property type="project" value="UniProtKB-KW"/>
</dbReference>
<comment type="subcellular location">
    <subcellularLocation>
        <location evidence="11">Cell membrane</location>
    </subcellularLocation>
    <subcellularLocation>
        <location evidence="1">Membrane</location>
        <topology evidence="1">Multi-pass membrane protein</topology>
    </subcellularLocation>
</comment>
<keyword evidence="8 11" id="KW-0472">Membrane</keyword>
<feature type="transmembrane region" description="Helical" evidence="11">
    <location>
        <begin position="576"/>
        <end position="595"/>
    </location>
</feature>
<dbReference type="HOGENOM" id="CLU_001771_6_3_9"/>
<comment type="catalytic activity">
    <reaction evidence="10">
        <text>Cd(2+)(in) + ATP + H2O = Cd(2+)(out) + ADP + phosphate + H(+)</text>
        <dbReference type="Rhea" id="RHEA:12132"/>
        <dbReference type="ChEBI" id="CHEBI:15377"/>
        <dbReference type="ChEBI" id="CHEBI:15378"/>
        <dbReference type="ChEBI" id="CHEBI:30616"/>
        <dbReference type="ChEBI" id="CHEBI:43474"/>
        <dbReference type="ChEBI" id="CHEBI:48775"/>
        <dbReference type="ChEBI" id="CHEBI:456216"/>
        <dbReference type="EC" id="7.2.2.21"/>
    </reaction>
</comment>
<dbReference type="Pfam" id="PF00122">
    <property type="entry name" value="E1-E2_ATPase"/>
    <property type="match status" value="1"/>
</dbReference>
<dbReference type="SUPFAM" id="SSF81665">
    <property type="entry name" value="Calcium ATPase, transmembrane domain M"/>
    <property type="match status" value="1"/>
</dbReference>
<dbReference type="PROSITE" id="PS01229">
    <property type="entry name" value="COF_2"/>
    <property type="match status" value="1"/>
</dbReference>
<evidence type="ECO:0000256" key="11">
    <source>
        <dbReference type="RuleBase" id="RU362081"/>
    </source>
</evidence>
<dbReference type="GO" id="GO:0005524">
    <property type="term" value="F:ATP binding"/>
    <property type="evidence" value="ECO:0007669"/>
    <property type="project" value="UniProtKB-UniRule"/>
</dbReference>
<dbReference type="AlphaFoldDB" id="C2JTP9"/>
<dbReference type="InterPro" id="IPR059000">
    <property type="entry name" value="ATPase_P-type_domA"/>
</dbReference>
<reference evidence="13" key="1">
    <citation type="submission" date="2009-01" db="EMBL/GenBank/DDBJ databases">
        <authorList>
            <person name="Qin X."/>
            <person name="Bachman B."/>
            <person name="Battles P."/>
            <person name="Bell A."/>
            <person name="Bess C."/>
            <person name="Bickham C."/>
            <person name="Chaboub L."/>
            <person name="Chen D."/>
            <person name="Coyle M."/>
            <person name="Deiros D.R."/>
            <person name="Dinh H."/>
            <person name="Forbes L."/>
            <person name="Fowler G."/>
            <person name="Francisco L."/>
            <person name="Fu Q."/>
            <person name="Gubbala S."/>
            <person name="Hale W."/>
            <person name="Han Y."/>
            <person name="Hemphill L."/>
            <person name="Highlander S.K."/>
            <person name="Hirani K."/>
            <person name="Hogues M."/>
            <person name="Jackson L."/>
            <person name="Jakkamsetti A."/>
            <person name="Javaid M."/>
            <person name="Jiang H."/>
            <person name="Korchina V."/>
            <person name="Kovar C."/>
            <person name="Lara F."/>
            <person name="Lee S."/>
            <person name="Mata R."/>
            <person name="Mathew T."/>
            <person name="Moen C."/>
            <person name="Morales K."/>
            <person name="Munidasa M."/>
            <person name="Nazareth L."/>
            <person name="Ngo R."/>
            <person name="Nguyen L."/>
            <person name="Okwuonu G."/>
            <person name="Ongeri F."/>
            <person name="Patil S."/>
            <person name="Petrosino J."/>
            <person name="Pham C."/>
            <person name="Pham P."/>
            <person name="Pu L.-L."/>
            <person name="Puazo M."/>
            <person name="Raj R."/>
            <person name="Reid J."/>
            <person name="Rouhana J."/>
            <person name="Saada N."/>
            <person name="Shang Y."/>
            <person name="Simmons D."/>
            <person name="Thornton R."/>
            <person name="Warren J."/>
            <person name="Weissenberger G."/>
            <person name="Zhang J."/>
            <person name="Zhang L."/>
            <person name="Zhou C."/>
            <person name="Zhu D."/>
            <person name="Muzny D."/>
            <person name="Worley K."/>
            <person name="Gibbs R."/>
        </authorList>
    </citation>
    <scope>NUCLEOTIDE SEQUENCE [LARGE SCALE GENOMIC DNA]</scope>
    <source>
        <strain evidence="13">LMS2-1</strain>
    </source>
</reference>
<dbReference type="EMBL" id="ACIZ01000016">
    <property type="protein sequence ID" value="EEN81595.1"/>
    <property type="molecule type" value="Genomic_DNA"/>
</dbReference>
<keyword evidence="5 11" id="KW-0479">Metal-binding</keyword>
<feature type="domain" description="P-type ATPase A" evidence="12">
    <location>
        <begin position="143"/>
        <end position="231"/>
    </location>
</feature>
<dbReference type="PRINTS" id="PR00119">
    <property type="entry name" value="CATATPASE"/>
</dbReference>
<evidence type="ECO:0000256" key="5">
    <source>
        <dbReference type="ARBA" id="ARBA00022723"/>
    </source>
</evidence>
<evidence type="ECO:0000256" key="3">
    <source>
        <dbReference type="ARBA" id="ARBA00022539"/>
    </source>
</evidence>
<dbReference type="SUPFAM" id="SSF56784">
    <property type="entry name" value="HAD-like"/>
    <property type="match status" value="1"/>
</dbReference>
<evidence type="ECO:0000259" key="12">
    <source>
        <dbReference type="Pfam" id="PF00122"/>
    </source>
</evidence>
<keyword evidence="11" id="KW-1003">Cell membrane</keyword>
<dbReference type="CDD" id="cd02079">
    <property type="entry name" value="P-type_ATPase_HM"/>
    <property type="match status" value="1"/>
</dbReference>
<dbReference type="InterPro" id="IPR023298">
    <property type="entry name" value="ATPase_P-typ_TM_dom_sf"/>
</dbReference>
<name>C2JTP9_LACRM</name>
<dbReference type="PANTHER" id="PTHR48085:SF5">
    <property type="entry name" value="CADMIUM_ZINC-TRANSPORTING ATPASE HMA4-RELATED"/>
    <property type="match status" value="1"/>
</dbReference>
<dbReference type="InterPro" id="IPR051014">
    <property type="entry name" value="Cation_Transport_ATPase_IB"/>
</dbReference>
<evidence type="ECO:0000256" key="6">
    <source>
        <dbReference type="ARBA" id="ARBA00022967"/>
    </source>
</evidence>
<dbReference type="InterPro" id="IPR001757">
    <property type="entry name" value="P_typ_ATPase"/>
</dbReference>
<gene>
    <name evidence="13" type="ORF">HMPREF0539_0283</name>
</gene>
<evidence type="ECO:0000256" key="1">
    <source>
        <dbReference type="ARBA" id="ARBA00004141"/>
    </source>
</evidence>
<dbReference type="SFLD" id="SFLDF00027">
    <property type="entry name" value="p-type_atpase"/>
    <property type="match status" value="1"/>
</dbReference>
<keyword evidence="11" id="KW-0067">ATP-binding</keyword>
<keyword evidence="14" id="KW-1185">Reference proteome</keyword>
<dbReference type="NCBIfam" id="TIGR01525">
    <property type="entry name" value="ATPase-IB_hvy"/>
    <property type="match status" value="1"/>
</dbReference>
<feature type="transmembrane region" description="Helical" evidence="11">
    <location>
        <begin position="601"/>
        <end position="618"/>
    </location>
</feature>
<keyword evidence="13" id="KW-0378">Hydrolase</keyword>
<keyword evidence="11" id="KW-0547">Nucleotide-binding</keyword>
<dbReference type="InterPro" id="IPR027256">
    <property type="entry name" value="P-typ_ATPase_IB"/>
</dbReference>
<dbReference type="InterPro" id="IPR023299">
    <property type="entry name" value="ATPase_P-typ_cyto_dom_N"/>
</dbReference>
<protein>
    <recommendedName>
        <fullName evidence="9">Cd(2+)-exporting ATPase</fullName>
        <ecNumber evidence="9">7.2.2.21</ecNumber>
    </recommendedName>
</protein>
<dbReference type="Gene3D" id="2.70.150.10">
    <property type="entry name" value="Calcium-transporting ATPase, cytoplasmic transduction domain A"/>
    <property type="match status" value="1"/>
</dbReference>
<sequence length="644" mass="68051">MIEKLIAVKVAIMIPQYTGLEWEGSAMRFIQTHKQEAMVIGGVLTAAGLIFSQAWLLVLASLVAGLPIAVNAWEALRYKQISIELLVTIALVGAVMIGEPIESAVVSFLFLFGDWLEQRSLAKTRSAIQGLAAAAPKTARLLDGTTIPVGKLAVGDQVRVLAGETVPADGQVISGQANIVEAAITGEPDAKRKQVGATVYSGTQVSDGTVDIEVEKTGYNTVYQQIIDLIEDAQDAQSPVATFIQKFARWYTPLVLVIALLVGLISQNVRLAITILVLGCPGALVIGAPVSNVVGLGFGAKHGILIKGGDVATKLDQIDTVMFDKTGTLTQGKIRVATAKYWTADQQRVAATVTAVEKATAHPLGQALVADLQAKTMQKPTDVKVTRGVGVNARIAGHAISVGNQKVLHQPLTADQQAAVQQIVASGATLVLVTIDDKLVAAYGLRDQLRTETPTMLSTLKASGKKTMVLSGDSQAAVEHMMSALPVSQTRGGLLPADKVKAIKAAQARGEKVMFVGDGINDGPALAQADVGVAMGSGMDVAIDTADVILTNSRLTNLGVLFDLAKRMNRNIKQNLVIAIGTVALLLSGLLIGLVDMASGMLFHEISILLVIANALRLRHTPRKWQNLTAIKVHHPQTVNNENK</sequence>
<keyword evidence="7 11" id="KW-1133">Transmembrane helix</keyword>
<dbReference type="PANTHER" id="PTHR48085">
    <property type="entry name" value="CADMIUM/ZINC-TRANSPORTING ATPASE HMA2-RELATED"/>
    <property type="match status" value="1"/>
</dbReference>
<comment type="similarity">
    <text evidence="2 11">Belongs to the cation transport ATPase (P-type) (TC 3.A.3) family. Type IB subfamily.</text>
</comment>
<dbReference type="SFLD" id="SFLDS00003">
    <property type="entry name" value="Haloacid_Dehalogenase"/>
    <property type="match status" value="1"/>
</dbReference>
<dbReference type="Gene3D" id="3.40.1110.10">
    <property type="entry name" value="Calcium-transporting ATPase, cytoplasmic domain N"/>
    <property type="match status" value="1"/>
</dbReference>
<feature type="transmembrane region" description="Helical" evidence="11">
    <location>
        <begin position="85"/>
        <end position="112"/>
    </location>
</feature>
<keyword evidence="3" id="KW-0104">Cadmium</keyword>
<evidence type="ECO:0000256" key="2">
    <source>
        <dbReference type="ARBA" id="ARBA00006024"/>
    </source>
</evidence>